<keyword evidence="5" id="KW-0472">Membrane</keyword>
<evidence type="ECO:0000313" key="9">
    <source>
        <dbReference type="EMBL" id="OCH95414.1"/>
    </source>
</evidence>
<keyword evidence="3 6" id="KW-0963">Cytoplasm</keyword>
<protein>
    <recommendedName>
        <fullName evidence="2 6">Autophagy-related protein 17</fullName>
    </recommendedName>
</protein>
<evidence type="ECO:0000256" key="2">
    <source>
        <dbReference type="ARBA" id="ARBA00013806"/>
    </source>
</evidence>
<keyword evidence="4 6" id="KW-0072">Autophagy</keyword>
<evidence type="ECO:0000256" key="1">
    <source>
        <dbReference type="ARBA" id="ARBA00006259"/>
    </source>
</evidence>
<dbReference type="GO" id="GO:0000045">
    <property type="term" value="P:autophagosome assembly"/>
    <property type="evidence" value="ECO:0007669"/>
    <property type="project" value="TreeGrafter"/>
</dbReference>
<evidence type="ECO:0000259" key="8">
    <source>
        <dbReference type="Pfam" id="PF04108"/>
    </source>
</evidence>
<dbReference type="OrthoDB" id="1937984at2759"/>
<dbReference type="EMBL" id="KV722336">
    <property type="protein sequence ID" value="OCH95414.1"/>
    <property type="molecule type" value="Genomic_DNA"/>
</dbReference>
<keyword evidence="10" id="KW-1185">Reference proteome</keyword>
<dbReference type="InterPro" id="IPR007240">
    <property type="entry name" value="Atg17"/>
</dbReference>
<organism evidence="9 10">
    <name type="scientific">Obba rivulosa</name>
    <dbReference type="NCBI Taxonomy" id="1052685"/>
    <lineage>
        <taxon>Eukaryota</taxon>
        <taxon>Fungi</taxon>
        <taxon>Dikarya</taxon>
        <taxon>Basidiomycota</taxon>
        <taxon>Agaricomycotina</taxon>
        <taxon>Agaricomycetes</taxon>
        <taxon>Polyporales</taxon>
        <taxon>Gelatoporiaceae</taxon>
        <taxon>Obba</taxon>
    </lineage>
</organism>
<comment type="similarity">
    <text evidence="1 6">Belongs to the ATG17 family.</text>
</comment>
<evidence type="ECO:0000313" key="10">
    <source>
        <dbReference type="Proteomes" id="UP000250043"/>
    </source>
</evidence>
<reference evidence="9 10" key="1">
    <citation type="submission" date="2016-07" db="EMBL/GenBank/DDBJ databases">
        <title>Draft genome of the white-rot fungus Obba rivulosa 3A-2.</title>
        <authorList>
            <consortium name="DOE Joint Genome Institute"/>
            <person name="Miettinen O."/>
            <person name="Riley R."/>
            <person name="Acob R."/>
            <person name="Barry K."/>
            <person name="Cullen D."/>
            <person name="De Vries R."/>
            <person name="Hainaut M."/>
            <person name="Hatakka A."/>
            <person name="Henrissat B."/>
            <person name="Hilden K."/>
            <person name="Kuo R."/>
            <person name="Labutti K."/>
            <person name="Lipzen A."/>
            <person name="Makela M.R."/>
            <person name="Sandor L."/>
            <person name="Spatafora J.W."/>
            <person name="Grigoriev I.V."/>
            <person name="Hibbett D.S."/>
        </authorList>
    </citation>
    <scope>NUCLEOTIDE SEQUENCE [LARGE SCALE GENOMIC DNA]</scope>
    <source>
        <strain evidence="9 10">3A-2</strain>
    </source>
</reference>
<dbReference type="GO" id="GO:0034727">
    <property type="term" value="P:piecemeal microautophagy of the nucleus"/>
    <property type="evidence" value="ECO:0007669"/>
    <property type="project" value="TreeGrafter"/>
</dbReference>
<proteinExistence type="inferred from homology"/>
<dbReference type="InterPro" id="IPR045326">
    <property type="entry name" value="ATG17-like_dom"/>
</dbReference>
<dbReference type="GO" id="GO:0034045">
    <property type="term" value="C:phagophore assembly site membrane"/>
    <property type="evidence" value="ECO:0007669"/>
    <property type="project" value="UniProtKB-SubCell"/>
</dbReference>
<dbReference type="AlphaFoldDB" id="A0A8E2DTN8"/>
<gene>
    <name evidence="9" type="ORF">OBBRIDRAFT_720633</name>
</gene>
<evidence type="ECO:0000256" key="4">
    <source>
        <dbReference type="ARBA" id="ARBA00023006"/>
    </source>
</evidence>
<evidence type="ECO:0000256" key="7">
    <source>
        <dbReference type="SAM" id="MobiDB-lite"/>
    </source>
</evidence>
<dbReference type="GO" id="GO:0060090">
    <property type="term" value="F:molecular adaptor activity"/>
    <property type="evidence" value="ECO:0007669"/>
    <property type="project" value="TreeGrafter"/>
</dbReference>
<evidence type="ECO:0000256" key="3">
    <source>
        <dbReference type="ARBA" id="ARBA00022490"/>
    </source>
</evidence>
<feature type="region of interest" description="Disordered" evidence="7">
    <location>
        <begin position="127"/>
        <end position="160"/>
    </location>
</feature>
<dbReference type="Pfam" id="PF04108">
    <property type="entry name" value="ATG17_like"/>
    <property type="match status" value="1"/>
</dbReference>
<evidence type="ECO:0000256" key="6">
    <source>
        <dbReference type="RuleBase" id="RU368080"/>
    </source>
</evidence>
<dbReference type="GO" id="GO:0000422">
    <property type="term" value="P:autophagy of mitochondrion"/>
    <property type="evidence" value="ECO:0007669"/>
    <property type="project" value="TreeGrafter"/>
</dbReference>
<accession>A0A8E2DTN8</accession>
<dbReference type="Proteomes" id="UP000250043">
    <property type="component" value="Unassembled WGS sequence"/>
</dbReference>
<evidence type="ECO:0000256" key="5">
    <source>
        <dbReference type="ARBA" id="ARBA00023136"/>
    </source>
</evidence>
<dbReference type="PANTHER" id="PTHR28005:SF1">
    <property type="entry name" value="AUTOPHAGY-RELATED PROTEIN 17"/>
    <property type="match status" value="1"/>
</dbReference>
<dbReference type="GO" id="GO:0030295">
    <property type="term" value="F:protein kinase activator activity"/>
    <property type="evidence" value="ECO:0007669"/>
    <property type="project" value="TreeGrafter"/>
</dbReference>
<name>A0A8E2DTN8_9APHY</name>
<feature type="domain" description="Autophagy protein ATG17-like" evidence="8">
    <location>
        <begin position="27"/>
        <end position="435"/>
    </location>
</feature>
<comment type="function">
    <text evidence="6">Autophagy-specific protein that functions in response to autophagy-inducing signals as a scaffold to recruit other ATG proteins to organize preautophagosomal structure (PAS) formation. Modulates the timing and magnitude of the autophagy response, such as the size of the sequestering vesicles. Plays particularly a role in pexophagy and nucleophagy.</text>
</comment>
<dbReference type="PANTHER" id="PTHR28005">
    <property type="entry name" value="AUTOPHAGY-RELATED PROTEIN 17"/>
    <property type="match status" value="1"/>
</dbReference>
<sequence length="483" mass="54150">MSSPDGILPTTDKPHLVSLVLQSKKALQHGELLCSRASKLSSSSAQVAVDVLALDAKVRWLSNAMLEQLELAAHVAKSIEQKRGELEKQAEEWDMARTQHADALDAILESLGGQVVPHDFYATTDLSPFGSQHASDAEHEQGDAAPFGDISAGSPSDTVHDESCFHRAPVAAVDRSLWKSLRDFVDERKIEDVLDSIESDRNALDNILARTSEYPEWLSNTISTIRSNAPIQFSVPSIDEIFSSQEAASTKMAGHLESLAAHYEQMSDALSHSEAGEEFNEEDLQEMNRDTEELPAIIAELEESIATIEASHTQLLQSKKTAQQHLDTHRQTLDDLDELGEIMTEIMERQQDVETESGKHLALLHQHLMTIESLHHRFTSYQCAYNRLLLELARRRQYREAAEKIVQGMVSQLDAMAEEERHVREEFNAEHGQHLPEDVCMFIRNTPTRWTVVPRPGELTELLPEVDQDLLAEASKLESLLYQ</sequence>
<comment type="subcellular location">
    <subcellularLocation>
        <location evidence="6">Cytoplasm</location>
    </subcellularLocation>
    <subcellularLocation>
        <location evidence="6">Preautophagosomal structure membrane</location>
        <topology evidence="6">Peripheral membrane protein</topology>
    </subcellularLocation>
</comment>
<dbReference type="GO" id="GO:1990316">
    <property type="term" value="C:Atg1/ULK1 kinase complex"/>
    <property type="evidence" value="ECO:0007669"/>
    <property type="project" value="TreeGrafter"/>
</dbReference>